<evidence type="ECO:0000256" key="4">
    <source>
        <dbReference type="ARBA" id="ARBA00022898"/>
    </source>
</evidence>
<dbReference type="SMART" id="SM00345">
    <property type="entry name" value="HTH_GNTR"/>
    <property type="match status" value="1"/>
</dbReference>
<dbReference type="CDD" id="cd00609">
    <property type="entry name" value="AAT_like"/>
    <property type="match status" value="1"/>
</dbReference>
<dbReference type="InterPro" id="IPR015421">
    <property type="entry name" value="PyrdxlP-dep_Trfase_major"/>
</dbReference>
<keyword evidence="5" id="KW-0805">Transcription regulation</keyword>
<evidence type="ECO:0000256" key="3">
    <source>
        <dbReference type="ARBA" id="ARBA00022576"/>
    </source>
</evidence>
<evidence type="ECO:0000313" key="10">
    <source>
        <dbReference type="Proteomes" id="UP001290455"/>
    </source>
</evidence>
<evidence type="ECO:0000256" key="6">
    <source>
        <dbReference type="ARBA" id="ARBA00023125"/>
    </source>
</evidence>
<evidence type="ECO:0000256" key="2">
    <source>
        <dbReference type="ARBA" id="ARBA00005384"/>
    </source>
</evidence>
<proteinExistence type="inferred from homology"/>
<comment type="similarity">
    <text evidence="2">In the C-terminal section; belongs to the class-I pyridoxal-phosphate-dependent aminotransferase family.</text>
</comment>
<protein>
    <submittedName>
        <fullName evidence="9">PLP-dependent aminotransferase family protein</fullName>
    </submittedName>
</protein>
<keyword evidence="7" id="KW-0804">Transcription</keyword>
<keyword evidence="10" id="KW-1185">Reference proteome</keyword>
<evidence type="ECO:0000256" key="7">
    <source>
        <dbReference type="ARBA" id="ARBA00023163"/>
    </source>
</evidence>
<feature type="domain" description="HTH gntR-type" evidence="8">
    <location>
        <begin position="14"/>
        <end position="82"/>
    </location>
</feature>
<dbReference type="SUPFAM" id="SSF53383">
    <property type="entry name" value="PLP-dependent transferases"/>
    <property type="match status" value="1"/>
</dbReference>
<dbReference type="PROSITE" id="PS50949">
    <property type="entry name" value="HTH_GNTR"/>
    <property type="match status" value="1"/>
</dbReference>
<dbReference type="Pfam" id="PF00392">
    <property type="entry name" value="GntR"/>
    <property type="match status" value="1"/>
</dbReference>
<name>A0ABU5IW79_9BACI</name>
<dbReference type="InterPro" id="IPR004839">
    <property type="entry name" value="Aminotransferase_I/II_large"/>
</dbReference>
<dbReference type="RefSeq" id="WP_322445681.1">
    <property type="nucleotide sequence ID" value="NZ_JAXOFX010000003.1"/>
</dbReference>
<dbReference type="GO" id="GO:0008483">
    <property type="term" value="F:transaminase activity"/>
    <property type="evidence" value="ECO:0007669"/>
    <property type="project" value="UniProtKB-KW"/>
</dbReference>
<accession>A0ABU5IW79</accession>
<dbReference type="Gene3D" id="1.10.10.10">
    <property type="entry name" value="Winged helix-like DNA-binding domain superfamily/Winged helix DNA-binding domain"/>
    <property type="match status" value="1"/>
</dbReference>
<dbReference type="Proteomes" id="UP001290455">
    <property type="component" value="Unassembled WGS sequence"/>
</dbReference>
<gene>
    <name evidence="9" type="ORF">SM124_06455</name>
</gene>
<dbReference type="InterPro" id="IPR000524">
    <property type="entry name" value="Tscrpt_reg_HTH_GntR"/>
</dbReference>
<dbReference type="InterPro" id="IPR036390">
    <property type="entry name" value="WH_DNA-bd_sf"/>
</dbReference>
<dbReference type="EMBL" id="JAXOFX010000003">
    <property type="protein sequence ID" value="MDZ5471385.1"/>
    <property type="molecule type" value="Genomic_DNA"/>
</dbReference>
<dbReference type="Gene3D" id="3.40.640.10">
    <property type="entry name" value="Type I PLP-dependent aspartate aminotransferase-like (Major domain)"/>
    <property type="match status" value="1"/>
</dbReference>
<keyword evidence="3 9" id="KW-0032">Aminotransferase</keyword>
<keyword evidence="4" id="KW-0663">Pyridoxal phosphate</keyword>
<dbReference type="InterPro" id="IPR051446">
    <property type="entry name" value="HTH_trans_reg/aminotransferase"/>
</dbReference>
<keyword evidence="3 9" id="KW-0808">Transferase</keyword>
<dbReference type="Pfam" id="PF00155">
    <property type="entry name" value="Aminotran_1_2"/>
    <property type="match status" value="1"/>
</dbReference>
<keyword evidence="6" id="KW-0238">DNA-binding</keyword>
<dbReference type="PANTHER" id="PTHR46577">
    <property type="entry name" value="HTH-TYPE TRANSCRIPTIONAL REGULATORY PROTEIN GABR"/>
    <property type="match status" value="1"/>
</dbReference>
<reference evidence="9 10" key="1">
    <citation type="submission" date="2023-11" db="EMBL/GenBank/DDBJ databases">
        <title>Bacillus jintuensis, isolated from a mudflat on the Beibu Gulf coast.</title>
        <authorList>
            <person name="Li M."/>
        </authorList>
    </citation>
    <scope>NUCLEOTIDE SEQUENCE [LARGE SCALE GENOMIC DNA]</scope>
    <source>
        <strain evidence="9 10">31A1R</strain>
    </source>
</reference>
<comment type="caution">
    <text evidence="9">The sequence shown here is derived from an EMBL/GenBank/DDBJ whole genome shotgun (WGS) entry which is preliminary data.</text>
</comment>
<evidence type="ECO:0000256" key="1">
    <source>
        <dbReference type="ARBA" id="ARBA00001933"/>
    </source>
</evidence>
<dbReference type="CDD" id="cd07377">
    <property type="entry name" value="WHTH_GntR"/>
    <property type="match status" value="1"/>
</dbReference>
<sequence>MKELLLEVNRNSDIPLYIQIYKQIRLKIMDGSIKAKQSLPSIRKLSEQLHVNKATLESAYGELVTEGLIESRPRSGYFVLEVDVDFFTSKEHTQKAPLKTQEPFYPYDFHLDEIDTLNFPLSTWRKITHHVLSYEEDILYRLGDPQGELGLREEIAHYVSQTRGVNCVPNQVVVGSHSQILLHLIGQILCLHGKTVAVGEPGYSLTTNTFEKMGCQIASVQMDKDGFKQENLDSVHANIVFVSPSFQFPLGSMMTIQKRIELLKWATERNAFIIEDDYLSELRYSGDLIPSLQSLDQENRVIYMGTFHRTLLPSISIGYIILPSNLLDAYYKNHFHFQQTTSRIEQKTLELFMKLGHYEEHRFKMKELYRKKYIAMVNAIETYFKQKAIILKGETGLHVTVEVITEINEDELIRRAKNAGVNFTAYRNTWYRKDLYTHTNPTFLLGFGGMTVDQINKGVDVLYQSWFN</sequence>
<dbReference type="InterPro" id="IPR015424">
    <property type="entry name" value="PyrdxlP-dep_Trfase"/>
</dbReference>
<evidence type="ECO:0000256" key="5">
    <source>
        <dbReference type="ARBA" id="ARBA00023015"/>
    </source>
</evidence>
<dbReference type="SUPFAM" id="SSF46785">
    <property type="entry name" value="Winged helix' DNA-binding domain"/>
    <property type="match status" value="1"/>
</dbReference>
<comment type="cofactor">
    <cofactor evidence="1">
        <name>pyridoxal 5'-phosphate</name>
        <dbReference type="ChEBI" id="CHEBI:597326"/>
    </cofactor>
</comment>
<evidence type="ECO:0000259" key="8">
    <source>
        <dbReference type="PROSITE" id="PS50949"/>
    </source>
</evidence>
<organism evidence="9 10">
    <name type="scientific">Robertmurraya mangrovi</name>
    <dbReference type="NCBI Taxonomy" id="3098077"/>
    <lineage>
        <taxon>Bacteria</taxon>
        <taxon>Bacillati</taxon>
        <taxon>Bacillota</taxon>
        <taxon>Bacilli</taxon>
        <taxon>Bacillales</taxon>
        <taxon>Bacillaceae</taxon>
        <taxon>Robertmurraya</taxon>
    </lineage>
</organism>
<evidence type="ECO:0000313" key="9">
    <source>
        <dbReference type="EMBL" id="MDZ5471385.1"/>
    </source>
</evidence>
<dbReference type="InterPro" id="IPR036388">
    <property type="entry name" value="WH-like_DNA-bd_sf"/>
</dbReference>
<dbReference type="PANTHER" id="PTHR46577:SF1">
    <property type="entry name" value="HTH-TYPE TRANSCRIPTIONAL REGULATORY PROTEIN GABR"/>
    <property type="match status" value="1"/>
</dbReference>